<dbReference type="HOGENOM" id="CLU_092785_1_0_10"/>
<protein>
    <submittedName>
        <fullName evidence="3">Uncharacterized protein</fullName>
    </submittedName>
</protein>
<evidence type="ECO:0000313" key="4">
    <source>
        <dbReference type="Proteomes" id="UP000033035"/>
    </source>
</evidence>
<feature type="domain" description="DUF4469" evidence="1">
    <location>
        <begin position="130"/>
        <end position="230"/>
    </location>
</feature>
<dbReference type="RefSeq" id="WP_028728103.1">
    <property type="nucleotide sequence ID" value="NZ_AUAE01000026.1"/>
</dbReference>
<gene>
    <name evidence="3" type="ORF">HMPREF1536_02346</name>
</gene>
<dbReference type="Pfam" id="PF14848">
    <property type="entry name" value="HU-DNA_bdg"/>
    <property type="match status" value="1"/>
</dbReference>
<dbReference type="CDD" id="cd13833">
    <property type="entry name" value="HU_IHF_like"/>
    <property type="match status" value="1"/>
</dbReference>
<comment type="caution">
    <text evidence="3">The sequence shown here is derived from an EMBL/GenBank/DDBJ whole genome shotgun (WGS) entry which is preliminary data.</text>
</comment>
<feature type="domain" description="Bvu-2165-like IHF-HU-like DNA-binding" evidence="2">
    <location>
        <begin position="5"/>
        <end position="123"/>
    </location>
</feature>
<accession>A0A0F5JGP1</accession>
<dbReference type="InterPro" id="IPR049893">
    <property type="entry name" value="Bvu_2165-like_IHF-HU-DNA_bdg"/>
</dbReference>
<evidence type="ECO:0000313" key="3">
    <source>
        <dbReference type="EMBL" id="KKB56710.1"/>
    </source>
</evidence>
<keyword evidence="4" id="KW-1185">Reference proteome</keyword>
<dbReference type="STRING" id="1203610.HMPREF1536_02346"/>
<organism evidence="3 4">
    <name type="scientific">Parabacteroides gordonii MS-1 = DSM 23371</name>
    <dbReference type="NCBI Taxonomy" id="1203610"/>
    <lineage>
        <taxon>Bacteria</taxon>
        <taxon>Pseudomonadati</taxon>
        <taxon>Bacteroidota</taxon>
        <taxon>Bacteroidia</taxon>
        <taxon>Bacteroidales</taxon>
        <taxon>Tannerellaceae</taxon>
        <taxon>Parabacteroides</taxon>
    </lineage>
</organism>
<evidence type="ECO:0000259" key="2">
    <source>
        <dbReference type="Pfam" id="PF14848"/>
    </source>
</evidence>
<dbReference type="Proteomes" id="UP000033035">
    <property type="component" value="Unassembled WGS sequence"/>
</dbReference>
<dbReference type="EMBL" id="AQHW01000014">
    <property type="protein sequence ID" value="KKB56710.1"/>
    <property type="molecule type" value="Genomic_DNA"/>
</dbReference>
<name>A0A0F5JGP1_9BACT</name>
<dbReference type="Pfam" id="PF14734">
    <property type="entry name" value="DUF4469"/>
    <property type="match status" value="1"/>
</dbReference>
<dbReference type="PATRIC" id="fig|1203610.3.peg.2409"/>
<reference evidence="3 4" key="1">
    <citation type="submission" date="2013-04" db="EMBL/GenBank/DDBJ databases">
        <title>The Genome Sequence of Parabacteroides gordonii DSM 23371.</title>
        <authorList>
            <consortium name="The Broad Institute Genomics Platform"/>
            <person name="Earl A."/>
            <person name="Ward D."/>
            <person name="Feldgarden M."/>
            <person name="Gevers D."/>
            <person name="Martens E."/>
            <person name="Sakamoto M."/>
            <person name="Benno Y."/>
            <person name="Suzuki N."/>
            <person name="Matsunaga N."/>
            <person name="Koshihara K."/>
            <person name="Seki M."/>
            <person name="Komiya H."/>
            <person name="Walker B."/>
            <person name="Young S."/>
            <person name="Zeng Q."/>
            <person name="Gargeya S."/>
            <person name="Fitzgerald M."/>
            <person name="Haas B."/>
            <person name="Abouelleil A."/>
            <person name="Allen A.W."/>
            <person name="Alvarado L."/>
            <person name="Arachchi H.M."/>
            <person name="Berlin A.M."/>
            <person name="Chapman S.B."/>
            <person name="Gainer-Dewar J."/>
            <person name="Goldberg J."/>
            <person name="Griggs A."/>
            <person name="Gujja S."/>
            <person name="Hansen M."/>
            <person name="Howarth C."/>
            <person name="Imamovic A."/>
            <person name="Ireland A."/>
            <person name="Larimer J."/>
            <person name="McCowan C."/>
            <person name="Murphy C."/>
            <person name="Pearson M."/>
            <person name="Poon T.W."/>
            <person name="Priest M."/>
            <person name="Roberts A."/>
            <person name="Saif S."/>
            <person name="Shea T."/>
            <person name="Sisk P."/>
            <person name="Sykes S."/>
            <person name="Wortman J."/>
            <person name="Nusbaum C."/>
            <person name="Birren B."/>
        </authorList>
    </citation>
    <scope>NUCLEOTIDE SEQUENCE [LARGE SCALE GENOMIC DNA]</scope>
    <source>
        <strain evidence="3 4">MS-1</strain>
    </source>
</reference>
<proteinExistence type="predicted"/>
<dbReference type="AlphaFoldDB" id="A0A0F5JGP1"/>
<sequence length="253" mass="28331">MSNKLQGWLAPNTLTEDTNDRILVLNSAGTVDNEQLYEDMREEDTGLRRETLVHVVTLYERIVARALMNGHNVNTGLFYAVPRFIGPIEEGQWNPAKNDIYVSFTQNRVLREEIRNTKVEILGEKADAIYITGVQDCSNNVKDGHITPGRNFRITGSRIRIEGTDENVGISFRSLTDDAVTKVTPDMFGTNNPSELIFIAPTGLADGEYEMTLTTQYSGNTQRILKTARSVSRIVYVGTNKGEEGEDDRPVIE</sequence>
<dbReference type="Gene3D" id="2.70.50.70">
    <property type="match status" value="1"/>
</dbReference>
<dbReference type="InterPro" id="IPR027824">
    <property type="entry name" value="DUF4469"/>
</dbReference>
<evidence type="ECO:0000259" key="1">
    <source>
        <dbReference type="Pfam" id="PF14734"/>
    </source>
</evidence>
<dbReference type="CDD" id="cd12843">
    <property type="entry name" value="Bvu_2165_C_like"/>
    <property type="match status" value="1"/>
</dbReference>